<dbReference type="Pfam" id="PF17932">
    <property type="entry name" value="TetR_C_24"/>
    <property type="match status" value="1"/>
</dbReference>
<feature type="domain" description="HTH tetR-type" evidence="5">
    <location>
        <begin position="10"/>
        <end position="70"/>
    </location>
</feature>
<evidence type="ECO:0000256" key="3">
    <source>
        <dbReference type="ARBA" id="ARBA00023163"/>
    </source>
</evidence>
<reference evidence="6 7" key="1">
    <citation type="submission" date="2020-08" db="EMBL/GenBank/DDBJ databases">
        <title>Sequencing the genomes of 1000 actinobacteria strains.</title>
        <authorList>
            <person name="Klenk H.-P."/>
        </authorList>
    </citation>
    <scope>NUCLEOTIDE SEQUENCE [LARGE SCALE GENOMIC DNA]</scope>
    <source>
        <strain evidence="6 7">DSM 44936</strain>
    </source>
</reference>
<dbReference type="Pfam" id="PF00440">
    <property type="entry name" value="TetR_N"/>
    <property type="match status" value="1"/>
</dbReference>
<dbReference type="InterPro" id="IPR041490">
    <property type="entry name" value="KstR2_TetR_C"/>
</dbReference>
<dbReference type="InterPro" id="IPR036271">
    <property type="entry name" value="Tet_transcr_reg_TetR-rel_C_sf"/>
</dbReference>
<evidence type="ECO:0000259" key="5">
    <source>
        <dbReference type="PROSITE" id="PS50977"/>
    </source>
</evidence>
<protein>
    <submittedName>
        <fullName evidence="6">AcrR family transcriptional regulator</fullName>
    </submittedName>
</protein>
<dbReference type="PRINTS" id="PR00455">
    <property type="entry name" value="HTHTETR"/>
</dbReference>
<sequence length="197" mass="21899">MTRVEEALMAARAADIRAAALELFAERGYQATTMADIGAAIGIRGPSLYKHVGSKQELLAQIMITTMDALIANHRAAIEGCADVTERLRRAAEAHVRFHARHRLEAFVGTREIRSLEEPHRAEVLQRRARYERGFRDLVTDGIGAGRFHVVSAKLTSYAILDLGMGASVWYREDGDLTEDQIVYQYGDFALRLAGAR</sequence>
<dbReference type="Proteomes" id="UP000555564">
    <property type="component" value="Unassembled WGS sequence"/>
</dbReference>
<name>A0A7X0IDS7_9ACTN</name>
<keyword evidence="2 4" id="KW-0238">DNA-binding</keyword>
<feature type="DNA-binding region" description="H-T-H motif" evidence="4">
    <location>
        <begin position="33"/>
        <end position="52"/>
    </location>
</feature>
<accession>A0A7X0IDS7</accession>
<evidence type="ECO:0000256" key="2">
    <source>
        <dbReference type="ARBA" id="ARBA00023125"/>
    </source>
</evidence>
<proteinExistence type="predicted"/>
<dbReference type="EMBL" id="JACHIU010000001">
    <property type="protein sequence ID" value="MBB6473281.1"/>
    <property type="molecule type" value="Genomic_DNA"/>
</dbReference>
<dbReference type="PANTHER" id="PTHR30055">
    <property type="entry name" value="HTH-TYPE TRANSCRIPTIONAL REGULATOR RUTR"/>
    <property type="match status" value="1"/>
</dbReference>
<keyword evidence="1" id="KW-0805">Transcription regulation</keyword>
<evidence type="ECO:0000256" key="1">
    <source>
        <dbReference type="ARBA" id="ARBA00023015"/>
    </source>
</evidence>
<dbReference type="InterPro" id="IPR001647">
    <property type="entry name" value="HTH_TetR"/>
</dbReference>
<dbReference type="InterPro" id="IPR050109">
    <property type="entry name" value="HTH-type_TetR-like_transc_reg"/>
</dbReference>
<dbReference type="InterPro" id="IPR009057">
    <property type="entry name" value="Homeodomain-like_sf"/>
</dbReference>
<evidence type="ECO:0000256" key="4">
    <source>
        <dbReference type="PROSITE-ProRule" id="PRU00335"/>
    </source>
</evidence>
<gene>
    <name evidence="6" type="ORF">BJ992_002712</name>
</gene>
<dbReference type="Gene3D" id="1.10.357.10">
    <property type="entry name" value="Tetracycline Repressor, domain 2"/>
    <property type="match status" value="1"/>
</dbReference>
<dbReference type="PANTHER" id="PTHR30055:SF234">
    <property type="entry name" value="HTH-TYPE TRANSCRIPTIONAL REGULATOR BETI"/>
    <property type="match status" value="1"/>
</dbReference>
<dbReference type="AlphaFoldDB" id="A0A7X0IDS7"/>
<evidence type="ECO:0000313" key="7">
    <source>
        <dbReference type="Proteomes" id="UP000555564"/>
    </source>
</evidence>
<dbReference type="SUPFAM" id="SSF46689">
    <property type="entry name" value="Homeodomain-like"/>
    <property type="match status" value="1"/>
</dbReference>
<dbReference type="PROSITE" id="PS50977">
    <property type="entry name" value="HTH_TETR_2"/>
    <property type="match status" value="1"/>
</dbReference>
<dbReference type="GO" id="GO:0000976">
    <property type="term" value="F:transcription cis-regulatory region binding"/>
    <property type="evidence" value="ECO:0007669"/>
    <property type="project" value="TreeGrafter"/>
</dbReference>
<dbReference type="RefSeq" id="WP_221474798.1">
    <property type="nucleotide sequence ID" value="NZ_BAAALO010000005.1"/>
</dbReference>
<organism evidence="6 7">
    <name type="scientific">Sphaerisporangium rubeum</name>
    <dbReference type="NCBI Taxonomy" id="321317"/>
    <lineage>
        <taxon>Bacteria</taxon>
        <taxon>Bacillati</taxon>
        <taxon>Actinomycetota</taxon>
        <taxon>Actinomycetes</taxon>
        <taxon>Streptosporangiales</taxon>
        <taxon>Streptosporangiaceae</taxon>
        <taxon>Sphaerisporangium</taxon>
    </lineage>
</organism>
<comment type="caution">
    <text evidence="6">The sequence shown here is derived from an EMBL/GenBank/DDBJ whole genome shotgun (WGS) entry which is preliminary data.</text>
</comment>
<keyword evidence="7" id="KW-1185">Reference proteome</keyword>
<dbReference type="GO" id="GO:0003700">
    <property type="term" value="F:DNA-binding transcription factor activity"/>
    <property type="evidence" value="ECO:0007669"/>
    <property type="project" value="TreeGrafter"/>
</dbReference>
<dbReference type="SUPFAM" id="SSF48498">
    <property type="entry name" value="Tetracyclin repressor-like, C-terminal domain"/>
    <property type="match status" value="1"/>
</dbReference>
<evidence type="ECO:0000313" key="6">
    <source>
        <dbReference type="EMBL" id="MBB6473281.1"/>
    </source>
</evidence>
<keyword evidence="3" id="KW-0804">Transcription</keyword>